<keyword evidence="7" id="KW-0067">ATP-binding</keyword>
<evidence type="ECO:0000256" key="6">
    <source>
        <dbReference type="ARBA" id="ARBA00022741"/>
    </source>
</evidence>
<dbReference type="Pfam" id="PF03372">
    <property type="entry name" value="Exo_endo_phos"/>
    <property type="match status" value="1"/>
</dbReference>
<dbReference type="Pfam" id="PF04457">
    <property type="entry name" value="MJ1316"/>
    <property type="match status" value="1"/>
</dbReference>
<dbReference type="Gene3D" id="1.10.1410.10">
    <property type="match status" value="1"/>
</dbReference>
<name>A0A1L9SUC8_9EURO</name>
<dbReference type="SUPFAM" id="SSF55144">
    <property type="entry name" value="LigT-like"/>
    <property type="match status" value="1"/>
</dbReference>
<feature type="compositionally biased region" description="Acidic residues" evidence="9">
    <location>
        <begin position="1063"/>
        <end position="1089"/>
    </location>
</feature>
<dbReference type="SUPFAM" id="SSF56219">
    <property type="entry name" value="DNase I-like"/>
    <property type="match status" value="1"/>
</dbReference>
<accession>A0A1L9SUC8</accession>
<evidence type="ECO:0000256" key="5">
    <source>
        <dbReference type="ARBA" id="ARBA00022679"/>
    </source>
</evidence>
<gene>
    <name evidence="13" type="ORF">ASPZODRAFT_54896</name>
</gene>
<dbReference type="GO" id="GO:0003723">
    <property type="term" value="F:RNA binding"/>
    <property type="evidence" value="ECO:0007669"/>
    <property type="project" value="InterPro"/>
</dbReference>
<keyword evidence="6" id="KW-0547">Nucleotide-binding</keyword>
<dbReference type="VEuPathDB" id="FungiDB:ASPZODRAFT_54896"/>
<evidence type="ECO:0000256" key="8">
    <source>
        <dbReference type="ARBA" id="ARBA00023242"/>
    </source>
</evidence>
<dbReference type="InterPro" id="IPR007012">
    <property type="entry name" value="PolA_pol_cen_dom"/>
</dbReference>
<dbReference type="InterPro" id="IPR011068">
    <property type="entry name" value="NuclTrfase_I-like_C"/>
</dbReference>
<proteinExistence type="inferred from homology"/>
<keyword evidence="5" id="KW-0808">Transferase</keyword>
<dbReference type="STRING" id="1073090.A0A1L9SUC8"/>
<evidence type="ECO:0000256" key="9">
    <source>
        <dbReference type="SAM" id="MobiDB-lite"/>
    </source>
</evidence>
<feature type="domain" description="Endonuclease/exonuclease/phosphatase" evidence="10">
    <location>
        <begin position="256"/>
        <end position="552"/>
    </location>
</feature>
<dbReference type="Pfam" id="PF04928">
    <property type="entry name" value="PAP_central"/>
    <property type="match status" value="1"/>
</dbReference>
<comment type="subcellular location">
    <subcellularLocation>
        <location evidence="1">Nucleus</location>
    </subcellularLocation>
</comment>
<dbReference type="EC" id="2.7.7.19" evidence="3"/>
<dbReference type="SUPFAM" id="SSF55003">
    <property type="entry name" value="PAP/Archaeal CCA-adding enzyme, C-terminal domain"/>
    <property type="match status" value="1"/>
</dbReference>
<dbReference type="PANTHER" id="PTHR10682:SF23">
    <property type="entry name" value="POLYNUCLEOTIDE ADENYLYLTRANSFERASE"/>
    <property type="match status" value="1"/>
</dbReference>
<evidence type="ECO:0000256" key="3">
    <source>
        <dbReference type="ARBA" id="ARBA00012388"/>
    </source>
</evidence>
<evidence type="ECO:0000256" key="7">
    <source>
        <dbReference type="ARBA" id="ARBA00022840"/>
    </source>
</evidence>
<dbReference type="GO" id="GO:0031123">
    <property type="term" value="P:RNA 3'-end processing"/>
    <property type="evidence" value="ECO:0007669"/>
    <property type="project" value="InterPro"/>
</dbReference>
<dbReference type="GO" id="GO:0005634">
    <property type="term" value="C:nucleus"/>
    <property type="evidence" value="ECO:0007669"/>
    <property type="project" value="UniProtKB-SubCell"/>
</dbReference>
<evidence type="ECO:0000256" key="2">
    <source>
        <dbReference type="ARBA" id="ARBA00010912"/>
    </source>
</evidence>
<organism evidence="13 14">
    <name type="scientific">Penicilliopsis zonata CBS 506.65</name>
    <dbReference type="NCBI Taxonomy" id="1073090"/>
    <lineage>
        <taxon>Eukaryota</taxon>
        <taxon>Fungi</taxon>
        <taxon>Dikarya</taxon>
        <taxon>Ascomycota</taxon>
        <taxon>Pezizomycotina</taxon>
        <taxon>Eurotiomycetes</taxon>
        <taxon>Eurotiomycetidae</taxon>
        <taxon>Eurotiales</taxon>
        <taxon>Aspergillaceae</taxon>
        <taxon>Penicilliopsis</taxon>
    </lineage>
</organism>
<evidence type="ECO:0000256" key="1">
    <source>
        <dbReference type="ARBA" id="ARBA00004123"/>
    </source>
</evidence>
<dbReference type="Gene3D" id="3.60.10.10">
    <property type="entry name" value="Endonuclease/exonuclease/phosphatase"/>
    <property type="match status" value="1"/>
</dbReference>
<dbReference type="PANTHER" id="PTHR10682">
    <property type="entry name" value="POLY A POLYMERASE"/>
    <property type="match status" value="1"/>
</dbReference>
<keyword evidence="8" id="KW-0539">Nucleus</keyword>
<dbReference type="GO" id="GO:0006397">
    <property type="term" value="P:mRNA processing"/>
    <property type="evidence" value="ECO:0007669"/>
    <property type="project" value="UniProtKB-KW"/>
</dbReference>
<dbReference type="Pfam" id="PF13563">
    <property type="entry name" value="2_5_RNA_ligase2"/>
    <property type="match status" value="1"/>
</dbReference>
<dbReference type="OrthoDB" id="10263155at2759"/>
<dbReference type="GO" id="GO:1990817">
    <property type="term" value="F:poly(A) RNA polymerase activity"/>
    <property type="evidence" value="ECO:0007669"/>
    <property type="project" value="UniProtKB-EC"/>
</dbReference>
<feature type="region of interest" description="Disordered" evidence="9">
    <location>
        <begin position="1053"/>
        <end position="1113"/>
    </location>
</feature>
<dbReference type="Proteomes" id="UP000184188">
    <property type="component" value="Unassembled WGS sequence"/>
</dbReference>
<dbReference type="Gene3D" id="3.30.460.10">
    <property type="entry name" value="Beta Polymerase, domain 2"/>
    <property type="match status" value="1"/>
</dbReference>
<evidence type="ECO:0000256" key="4">
    <source>
        <dbReference type="ARBA" id="ARBA00022664"/>
    </source>
</evidence>
<feature type="domain" description="Poly(A) polymerase central" evidence="12">
    <location>
        <begin position="763"/>
        <end position="837"/>
    </location>
</feature>
<evidence type="ECO:0000259" key="11">
    <source>
        <dbReference type="Pfam" id="PF04457"/>
    </source>
</evidence>
<comment type="similarity">
    <text evidence="2">Belongs to the poly(A) polymerase family.</text>
</comment>
<dbReference type="GO" id="GO:0005524">
    <property type="term" value="F:ATP binding"/>
    <property type="evidence" value="ECO:0007669"/>
    <property type="project" value="UniProtKB-KW"/>
</dbReference>
<dbReference type="Gene3D" id="3.90.1140.10">
    <property type="entry name" value="Cyclic phosphodiesterase"/>
    <property type="match status" value="1"/>
</dbReference>
<evidence type="ECO:0000259" key="10">
    <source>
        <dbReference type="Pfam" id="PF03372"/>
    </source>
</evidence>
<dbReference type="InterPro" id="IPR040459">
    <property type="entry name" value="MJ1316"/>
</dbReference>
<dbReference type="InterPro" id="IPR043519">
    <property type="entry name" value="NT_sf"/>
</dbReference>
<evidence type="ECO:0000259" key="12">
    <source>
        <dbReference type="Pfam" id="PF04928"/>
    </source>
</evidence>
<dbReference type="InterPro" id="IPR036691">
    <property type="entry name" value="Endo/exonu/phosph_ase_sf"/>
</dbReference>
<keyword evidence="4" id="KW-0507">mRNA processing</keyword>
<keyword evidence="14" id="KW-1185">Reference proteome</keyword>
<evidence type="ECO:0000313" key="13">
    <source>
        <dbReference type="EMBL" id="OJJ50673.1"/>
    </source>
</evidence>
<dbReference type="EMBL" id="KV878336">
    <property type="protein sequence ID" value="OJJ50673.1"/>
    <property type="molecule type" value="Genomic_DNA"/>
</dbReference>
<dbReference type="RefSeq" id="XP_022585183.1">
    <property type="nucleotide sequence ID" value="XM_022728499.1"/>
</dbReference>
<protein>
    <recommendedName>
        <fullName evidence="3">polynucleotide adenylyltransferase</fullName>
        <ecNumber evidence="3">2.7.7.19</ecNumber>
    </recommendedName>
</protein>
<dbReference type="GeneID" id="34614963"/>
<sequence length="1205" mass="135185">MASSEAVSYETALCILPPSHLTHDFERLRELYDKAYGRWPPHLNLIYPFVAPENLPRVLDLVQSTLASKKIEFFPLCLGKPGFFDHKRSSTVYTTDGEKERCDVLDQLRREILGELGHSSNSHQLHLTIGQTEAEDSLLRDYLLAKVALLPQVEWEVTELVVLIRDRSQGLDTSSSPMRVWATLPLSGQEPWVNNLPTTGTEKALTTLSSPTVQSRPTFRFVEGKGTWEASLSPSPGTALEEQGSHVDSSLVTLSSYNVLVDAMHPPSLDRYPLLLQNLLSDTAAADILLLQEVSDDFLSYLLKDAEIRRRYPFATHGPPDQADMAPLPSLRNTVVLSRWSFSWEWLPFEKRHKGAVIVKFDYVGTLRNSTFLPLVVAGVHLSCGLIDSSIAAKKSQLRAILRHLADIFRDNSCFLAGDFNITTSSYTLDLALKRKSITAEGASNLSGTEVLLSQEGFYDCYYVSRAAVSSEMSDCSHARQEYQKLGTLYEGEEGATYDPTHNHLATQIAGKSFHSRPQRYDRILVKGDRSNVLRFNMFGFPVGDAGVASDHWGIRAVLTLDSQSAEPERKIPLIEAARAPKGLGDVNRLKECLHARQMFPSPEEMSQRTEAIELVTNVINHQEDSPAAPRLNISFVVVPVGSYWLGVWDAASDLDLLVIGQISPRVFFALTTPKLRRAADHGIKILRKVRAASGTMLELEVCGVQLDLQYCAATRIVESWPQALELPPTDSIFDLPMQSLIKLNALRDTHYLERTIPDLAAFRLAYRSIKTWAQQRGLYSAKLGYLGGVHIVSLLARICKLAFRTVGLTSAADIICTFFQQYAQFNWKKDVVYDPTFYQNGSRYMRSFREPLVILSLHAPRVNVARAASVPSARTLEQEFARANRLLSSPGASWKGLIDSTAYVSGVDEFQKSYASYVKVDVQYWGGAATKGRALIGWLEWRCVSLLVDIHRKFPDILARIWPARFTQIHENEDSDKEYQGCYLIGLAKGDVSTTSTGPMTEPDKQSAQISLLAILRTFAEEIRADEKYFDASSCWVDVTLAKGSEVGDLRIDDRHWGSYGGEDDEEEEEEEEEEDQFHDDGGDDDESHESLPVPKRGSLPSRKSVGGGPKLRPAGEILSRLRWDPNLDTADYIVGYEDRFLGEQEMGVDQWKAELTDEAFIPMHRILYFKRKADGVRVWDRETRTDLLSKQAEQEGTCMFQMR</sequence>
<dbReference type="InterPro" id="IPR009097">
    <property type="entry name" value="Cyclic_Pdiesterase"/>
</dbReference>
<dbReference type="InterPro" id="IPR005135">
    <property type="entry name" value="Endo/exonuclease/phosphatase"/>
</dbReference>
<feature type="domain" description="MJ1316 RNA cyclic group end recognition" evidence="11">
    <location>
        <begin position="1113"/>
        <end position="1183"/>
    </location>
</feature>
<dbReference type="SUPFAM" id="SSF81631">
    <property type="entry name" value="PAP/OAS1 substrate-binding domain"/>
    <property type="match status" value="1"/>
</dbReference>
<dbReference type="SUPFAM" id="SSF81301">
    <property type="entry name" value="Nucleotidyltransferase"/>
    <property type="match status" value="1"/>
</dbReference>
<reference evidence="14" key="1">
    <citation type="journal article" date="2017" name="Genome Biol.">
        <title>Comparative genomics reveals high biological diversity and specific adaptations in the industrially and medically important fungal genus Aspergillus.</title>
        <authorList>
            <person name="de Vries R.P."/>
            <person name="Riley R."/>
            <person name="Wiebenga A."/>
            <person name="Aguilar-Osorio G."/>
            <person name="Amillis S."/>
            <person name="Uchima C.A."/>
            <person name="Anderluh G."/>
            <person name="Asadollahi M."/>
            <person name="Askin M."/>
            <person name="Barry K."/>
            <person name="Battaglia E."/>
            <person name="Bayram O."/>
            <person name="Benocci T."/>
            <person name="Braus-Stromeyer S.A."/>
            <person name="Caldana C."/>
            <person name="Canovas D."/>
            <person name="Cerqueira G.C."/>
            <person name="Chen F."/>
            <person name="Chen W."/>
            <person name="Choi C."/>
            <person name="Clum A."/>
            <person name="Dos Santos R.A."/>
            <person name="Damasio A.R."/>
            <person name="Diallinas G."/>
            <person name="Emri T."/>
            <person name="Fekete E."/>
            <person name="Flipphi M."/>
            <person name="Freyberg S."/>
            <person name="Gallo A."/>
            <person name="Gournas C."/>
            <person name="Habgood R."/>
            <person name="Hainaut M."/>
            <person name="Harispe M.L."/>
            <person name="Henrissat B."/>
            <person name="Hilden K.S."/>
            <person name="Hope R."/>
            <person name="Hossain A."/>
            <person name="Karabika E."/>
            <person name="Karaffa L."/>
            <person name="Karanyi Z."/>
            <person name="Krasevec N."/>
            <person name="Kuo A."/>
            <person name="Kusch H."/>
            <person name="LaButti K."/>
            <person name="Lagendijk E.L."/>
            <person name="Lapidus A."/>
            <person name="Levasseur A."/>
            <person name="Lindquist E."/>
            <person name="Lipzen A."/>
            <person name="Logrieco A.F."/>
            <person name="MacCabe A."/>
            <person name="Maekelae M.R."/>
            <person name="Malavazi I."/>
            <person name="Melin P."/>
            <person name="Meyer V."/>
            <person name="Mielnichuk N."/>
            <person name="Miskei M."/>
            <person name="Molnar A.P."/>
            <person name="Mule G."/>
            <person name="Ngan C.Y."/>
            <person name="Orejas M."/>
            <person name="Orosz E."/>
            <person name="Ouedraogo J.P."/>
            <person name="Overkamp K.M."/>
            <person name="Park H.-S."/>
            <person name="Perrone G."/>
            <person name="Piumi F."/>
            <person name="Punt P.J."/>
            <person name="Ram A.F."/>
            <person name="Ramon A."/>
            <person name="Rauscher S."/>
            <person name="Record E."/>
            <person name="Riano-Pachon D.M."/>
            <person name="Robert V."/>
            <person name="Roehrig J."/>
            <person name="Ruller R."/>
            <person name="Salamov A."/>
            <person name="Salih N.S."/>
            <person name="Samson R.A."/>
            <person name="Sandor E."/>
            <person name="Sanguinetti M."/>
            <person name="Schuetze T."/>
            <person name="Sepcic K."/>
            <person name="Shelest E."/>
            <person name="Sherlock G."/>
            <person name="Sophianopoulou V."/>
            <person name="Squina F.M."/>
            <person name="Sun H."/>
            <person name="Susca A."/>
            <person name="Todd R.B."/>
            <person name="Tsang A."/>
            <person name="Unkles S.E."/>
            <person name="van de Wiele N."/>
            <person name="van Rossen-Uffink D."/>
            <person name="Oliveira J.V."/>
            <person name="Vesth T.C."/>
            <person name="Visser J."/>
            <person name="Yu J.-H."/>
            <person name="Zhou M."/>
            <person name="Andersen M.R."/>
            <person name="Archer D.B."/>
            <person name="Baker S.E."/>
            <person name="Benoit I."/>
            <person name="Brakhage A.A."/>
            <person name="Braus G.H."/>
            <person name="Fischer R."/>
            <person name="Frisvad J.C."/>
            <person name="Goldman G.H."/>
            <person name="Houbraken J."/>
            <person name="Oakley B."/>
            <person name="Pocsi I."/>
            <person name="Scazzocchio C."/>
            <person name="Seiboth B."/>
            <person name="vanKuyk P.A."/>
            <person name="Wortman J."/>
            <person name="Dyer P.S."/>
            <person name="Grigoriev I.V."/>
        </authorList>
    </citation>
    <scope>NUCLEOTIDE SEQUENCE [LARGE SCALE GENOMIC DNA]</scope>
    <source>
        <strain evidence="14">CBS 506.65</strain>
    </source>
</reference>
<evidence type="ECO:0000313" key="14">
    <source>
        <dbReference type="Proteomes" id="UP000184188"/>
    </source>
</evidence>
<dbReference type="AlphaFoldDB" id="A0A1L9SUC8"/>